<comment type="caution">
    <text evidence="1">The sequence shown here is derived from an EMBL/GenBank/DDBJ whole genome shotgun (WGS) entry which is preliminary data.</text>
</comment>
<evidence type="ECO:0000313" key="2">
    <source>
        <dbReference type="Proteomes" id="UP000023152"/>
    </source>
</evidence>
<reference evidence="1 2" key="1">
    <citation type="journal article" date="2013" name="Curr. Biol.">
        <title>The Genome of the Foraminiferan Reticulomyxa filosa.</title>
        <authorList>
            <person name="Glockner G."/>
            <person name="Hulsmann N."/>
            <person name="Schleicher M."/>
            <person name="Noegel A.A."/>
            <person name="Eichinger L."/>
            <person name="Gallinger C."/>
            <person name="Pawlowski J."/>
            <person name="Sierra R."/>
            <person name="Euteneuer U."/>
            <person name="Pillet L."/>
            <person name="Moustafa A."/>
            <person name="Platzer M."/>
            <person name="Groth M."/>
            <person name="Szafranski K."/>
            <person name="Schliwa M."/>
        </authorList>
    </citation>
    <scope>NUCLEOTIDE SEQUENCE [LARGE SCALE GENOMIC DNA]</scope>
</reference>
<proteinExistence type="predicted"/>
<dbReference type="AlphaFoldDB" id="X6MTZ7"/>
<protein>
    <submittedName>
        <fullName evidence="1">Uncharacterized protein</fullName>
    </submittedName>
</protein>
<keyword evidence="2" id="KW-1185">Reference proteome</keyword>
<evidence type="ECO:0000313" key="1">
    <source>
        <dbReference type="EMBL" id="ETO16600.1"/>
    </source>
</evidence>
<sequence length="127" mass="15088">MWWSLSHLSLLQDQQIIEVVRVKNRLDPSLPSMFGYRDVLINLRFVKKGEKKEYLYNGHIVELQVHLESFQNIRKHGKGHANYSASRFLIDFVLAQQSNRQVYSDEAPEQQQRRLKIIQLIKQLEKV</sequence>
<gene>
    <name evidence="1" type="ORF">RFI_20739</name>
</gene>
<organism evidence="1 2">
    <name type="scientific">Reticulomyxa filosa</name>
    <dbReference type="NCBI Taxonomy" id="46433"/>
    <lineage>
        <taxon>Eukaryota</taxon>
        <taxon>Sar</taxon>
        <taxon>Rhizaria</taxon>
        <taxon>Retaria</taxon>
        <taxon>Foraminifera</taxon>
        <taxon>Monothalamids</taxon>
        <taxon>Reticulomyxidae</taxon>
        <taxon>Reticulomyxa</taxon>
    </lineage>
</organism>
<name>X6MTZ7_RETFI</name>
<dbReference type="EMBL" id="ASPP01018051">
    <property type="protein sequence ID" value="ETO16600.1"/>
    <property type="molecule type" value="Genomic_DNA"/>
</dbReference>
<dbReference type="OrthoDB" id="10621058at2759"/>
<dbReference type="Proteomes" id="UP000023152">
    <property type="component" value="Unassembled WGS sequence"/>
</dbReference>
<accession>X6MTZ7</accession>